<accession>A0A368GRH1</accession>
<dbReference type="AlphaFoldDB" id="A0A368GRH1"/>
<dbReference type="PANTHER" id="PTHR34149">
    <property type="entry name" value="PROTEIN CBG11905-RELATED"/>
    <property type="match status" value="1"/>
</dbReference>
<gene>
    <name evidence="3" type="ORF">ANCCAN_06996</name>
</gene>
<evidence type="ECO:0000256" key="2">
    <source>
        <dbReference type="SAM" id="SignalP"/>
    </source>
</evidence>
<comment type="caution">
    <text evidence="3">The sequence shown here is derived from an EMBL/GenBank/DDBJ whole genome shotgun (WGS) entry which is preliminary data.</text>
</comment>
<feature type="chain" id="PRO_5016587961" description="Tetraspanin family protein" evidence="2">
    <location>
        <begin position="18"/>
        <end position="139"/>
    </location>
</feature>
<dbReference type="PANTHER" id="PTHR34149:SF5">
    <property type="entry name" value="TRANSMEMBRANE PROTEIN"/>
    <property type="match status" value="1"/>
</dbReference>
<dbReference type="OrthoDB" id="5778674at2759"/>
<keyword evidence="1" id="KW-0812">Transmembrane</keyword>
<name>A0A368GRH1_ANCCA</name>
<feature type="transmembrane region" description="Helical" evidence="1">
    <location>
        <begin position="95"/>
        <end position="117"/>
    </location>
</feature>
<keyword evidence="4" id="KW-1185">Reference proteome</keyword>
<reference evidence="3 4" key="1">
    <citation type="submission" date="2014-10" db="EMBL/GenBank/DDBJ databases">
        <title>Draft genome of the hookworm Ancylostoma caninum.</title>
        <authorList>
            <person name="Mitreva M."/>
        </authorList>
    </citation>
    <scope>NUCLEOTIDE SEQUENCE [LARGE SCALE GENOMIC DNA]</scope>
    <source>
        <strain evidence="3 4">Baltimore</strain>
    </source>
</reference>
<organism evidence="3 4">
    <name type="scientific">Ancylostoma caninum</name>
    <name type="common">Dog hookworm</name>
    <dbReference type="NCBI Taxonomy" id="29170"/>
    <lineage>
        <taxon>Eukaryota</taxon>
        <taxon>Metazoa</taxon>
        <taxon>Ecdysozoa</taxon>
        <taxon>Nematoda</taxon>
        <taxon>Chromadorea</taxon>
        <taxon>Rhabditida</taxon>
        <taxon>Rhabditina</taxon>
        <taxon>Rhabditomorpha</taxon>
        <taxon>Strongyloidea</taxon>
        <taxon>Ancylostomatidae</taxon>
        <taxon>Ancylostomatinae</taxon>
        <taxon>Ancylostoma</taxon>
    </lineage>
</organism>
<feature type="signal peptide" evidence="2">
    <location>
        <begin position="1"/>
        <end position="17"/>
    </location>
</feature>
<dbReference type="InterPro" id="IPR022559">
    <property type="entry name" value="SUP-1-like"/>
</dbReference>
<keyword evidence="1" id="KW-0472">Membrane</keyword>
<dbReference type="EMBL" id="JOJR01000070">
    <property type="protein sequence ID" value="RCN46956.1"/>
    <property type="molecule type" value="Genomic_DNA"/>
</dbReference>
<protein>
    <recommendedName>
        <fullName evidence="5">Tetraspanin family protein</fullName>
    </recommendedName>
</protein>
<dbReference type="Proteomes" id="UP000252519">
    <property type="component" value="Unassembled WGS sequence"/>
</dbReference>
<keyword evidence="1" id="KW-1133">Transmembrane helix</keyword>
<evidence type="ECO:0000256" key="1">
    <source>
        <dbReference type="SAM" id="Phobius"/>
    </source>
</evidence>
<evidence type="ECO:0000313" key="4">
    <source>
        <dbReference type="Proteomes" id="UP000252519"/>
    </source>
</evidence>
<sequence>MTRGLLLLVSVPLIACGLVIWPDPVNDEAKLSRPKPTTWSEKNLGQWCRNFTVNHFKNIKDDIHRHVQCPQASVFHQFDCCGQHLTECCFAIQGWVIVLGSLIAFVVAGSVAFYLLLKFQLICLEHSYPPKVIYLGGKC</sequence>
<dbReference type="Pfam" id="PF10853">
    <property type="entry name" value="DUF2650"/>
    <property type="match status" value="1"/>
</dbReference>
<evidence type="ECO:0008006" key="5">
    <source>
        <dbReference type="Google" id="ProtNLM"/>
    </source>
</evidence>
<proteinExistence type="predicted"/>
<evidence type="ECO:0000313" key="3">
    <source>
        <dbReference type="EMBL" id="RCN46956.1"/>
    </source>
</evidence>
<keyword evidence="2" id="KW-0732">Signal</keyword>